<comment type="caution">
    <text evidence="1">The sequence shown here is derived from an EMBL/GenBank/DDBJ whole genome shotgun (WGS) entry which is preliminary data.</text>
</comment>
<reference evidence="1 2" key="1">
    <citation type="submission" date="2018-03" db="EMBL/GenBank/DDBJ databases">
        <title>Genomic Encyclopedia of Type Strains, Phase III (KMG-III): the genomes of soil and plant-associated and newly described type strains.</title>
        <authorList>
            <person name="Whitman W."/>
        </authorList>
    </citation>
    <scope>NUCLEOTIDE SEQUENCE [LARGE SCALE GENOMIC DNA]</scope>
    <source>
        <strain evidence="1 2">CGMCC 1.12259</strain>
    </source>
</reference>
<protein>
    <submittedName>
        <fullName evidence="1">Uncharacterized protein</fullName>
    </submittedName>
</protein>
<dbReference type="EMBL" id="PYAT01000003">
    <property type="protein sequence ID" value="PSL41057.1"/>
    <property type="molecule type" value="Genomic_DNA"/>
</dbReference>
<evidence type="ECO:0000313" key="1">
    <source>
        <dbReference type="EMBL" id="PSL41057.1"/>
    </source>
</evidence>
<sequence length="50" mass="5481">MNKIKYLTSDELGDAFSSSFLCEFSILGCADKAVLMEITKQTLVNTVSSM</sequence>
<accession>A0A2P8H4B5</accession>
<dbReference type="RefSeq" id="WP_181313578.1">
    <property type="nucleotide sequence ID" value="NZ_PYAT01000003.1"/>
</dbReference>
<gene>
    <name evidence="1" type="ORF">B0H99_103191</name>
</gene>
<organism evidence="1 2">
    <name type="scientific">Planomicrobium soli</name>
    <dbReference type="NCBI Taxonomy" id="1176648"/>
    <lineage>
        <taxon>Bacteria</taxon>
        <taxon>Bacillati</taxon>
        <taxon>Bacillota</taxon>
        <taxon>Bacilli</taxon>
        <taxon>Bacillales</taxon>
        <taxon>Caryophanaceae</taxon>
        <taxon>Planomicrobium</taxon>
    </lineage>
</organism>
<dbReference type="Proteomes" id="UP000242682">
    <property type="component" value="Unassembled WGS sequence"/>
</dbReference>
<evidence type="ECO:0000313" key="2">
    <source>
        <dbReference type="Proteomes" id="UP000242682"/>
    </source>
</evidence>
<proteinExistence type="predicted"/>
<dbReference type="AlphaFoldDB" id="A0A2P8H4B5"/>
<name>A0A2P8H4B5_9BACL</name>
<keyword evidence="2" id="KW-1185">Reference proteome</keyword>